<dbReference type="AlphaFoldDB" id="A0A5N4AA16"/>
<keyword evidence="5" id="KW-0732">Signal</keyword>
<dbReference type="Gene3D" id="3.40.50.1820">
    <property type="entry name" value="alpha/beta hydrolase"/>
    <property type="match status" value="1"/>
</dbReference>
<organism evidence="7 8">
    <name type="scientific">Photinus pyralis</name>
    <name type="common">Common eastern firefly</name>
    <name type="synonym">Lampyris pyralis</name>
    <dbReference type="NCBI Taxonomy" id="7054"/>
    <lineage>
        <taxon>Eukaryota</taxon>
        <taxon>Metazoa</taxon>
        <taxon>Ecdysozoa</taxon>
        <taxon>Arthropoda</taxon>
        <taxon>Hexapoda</taxon>
        <taxon>Insecta</taxon>
        <taxon>Pterygota</taxon>
        <taxon>Neoptera</taxon>
        <taxon>Endopterygota</taxon>
        <taxon>Coleoptera</taxon>
        <taxon>Polyphaga</taxon>
        <taxon>Elateriformia</taxon>
        <taxon>Elateroidea</taxon>
        <taxon>Lampyridae</taxon>
        <taxon>Lampyrinae</taxon>
        <taxon>Photinus</taxon>
    </lineage>
</organism>
<dbReference type="InterPro" id="IPR013818">
    <property type="entry name" value="Lipase"/>
</dbReference>
<dbReference type="GO" id="GO:0016042">
    <property type="term" value="P:lipid catabolic process"/>
    <property type="evidence" value="ECO:0007669"/>
    <property type="project" value="TreeGrafter"/>
</dbReference>
<evidence type="ECO:0000313" key="8">
    <source>
        <dbReference type="Proteomes" id="UP000327044"/>
    </source>
</evidence>
<dbReference type="SUPFAM" id="SSF53474">
    <property type="entry name" value="alpha/beta-Hydrolases"/>
    <property type="match status" value="1"/>
</dbReference>
<keyword evidence="3" id="KW-0964">Secreted</keyword>
<evidence type="ECO:0000256" key="3">
    <source>
        <dbReference type="ARBA" id="ARBA00022525"/>
    </source>
</evidence>
<dbReference type="FunCoup" id="A0A5N4AA16">
    <property type="interactions" value="28"/>
</dbReference>
<accession>A0A5N4AA16</accession>
<name>A0A5N4AA16_PHOPY</name>
<dbReference type="InParanoid" id="A0A5N4AA16"/>
<feature type="domain" description="Lipase" evidence="6">
    <location>
        <begin position="107"/>
        <end position="302"/>
    </location>
</feature>
<dbReference type="PANTHER" id="PTHR11610">
    <property type="entry name" value="LIPASE"/>
    <property type="match status" value="1"/>
</dbReference>
<sequence length="337" mass="36796">MDHSLIMLIGIFVWALLLKGGAGQNSPSDLGLPQYDAIGALTRLASVLLGHFVGPVQGDYNEVCKIYTVGIAGSEIKVSLRPHSTCTYCCNLISPHRRIALHLHRKNHETIKIDMKRKRGRLKAYGINSNITTMLYIHGFTEYAIGVSARGVCDAYLSRDEDYNVLSLDWSSLAVFPWYSAAANNTRIVGRVLAKFLKFYDASGELPLENVHVVGFSLGSHVAGFASRILNGRMGRITALDPAFPEFPLDDKSQIITKEDAGYVDVIHTDSGGYGIPISIGHSDFYPNGGRFMQPGCTASQLAEEGNILSIGSRAVMAVFLQYYAAIFTRGGSTRNL</sequence>
<evidence type="ECO:0000256" key="5">
    <source>
        <dbReference type="SAM" id="SignalP"/>
    </source>
</evidence>
<dbReference type="Pfam" id="PF00151">
    <property type="entry name" value="Lipase"/>
    <property type="match status" value="1"/>
</dbReference>
<dbReference type="EMBL" id="VVIM01000009">
    <property type="protein sequence ID" value="KAB0794163.1"/>
    <property type="molecule type" value="Genomic_DNA"/>
</dbReference>
<dbReference type="PANTHER" id="PTHR11610:SF169">
    <property type="entry name" value="GH15759P-RELATED"/>
    <property type="match status" value="1"/>
</dbReference>
<evidence type="ECO:0000313" key="7">
    <source>
        <dbReference type="EMBL" id="KAB0794163.1"/>
    </source>
</evidence>
<evidence type="ECO:0000256" key="2">
    <source>
        <dbReference type="ARBA" id="ARBA00010701"/>
    </source>
</evidence>
<dbReference type="GO" id="GO:0005615">
    <property type="term" value="C:extracellular space"/>
    <property type="evidence" value="ECO:0007669"/>
    <property type="project" value="TreeGrafter"/>
</dbReference>
<feature type="signal peptide" evidence="5">
    <location>
        <begin position="1"/>
        <end position="23"/>
    </location>
</feature>
<reference evidence="7 8" key="1">
    <citation type="journal article" date="2018" name="Elife">
        <title>Firefly genomes illuminate parallel origins of bioluminescence in beetles.</title>
        <authorList>
            <person name="Fallon T.R."/>
            <person name="Lower S.E."/>
            <person name="Chang C.H."/>
            <person name="Bessho-Uehara M."/>
            <person name="Martin G.J."/>
            <person name="Bewick A.J."/>
            <person name="Behringer M."/>
            <person name="Debat H.J."/>
            <person name="Wong I."/>
            <person name="Day J.C."/>
            <person name="Suvorov A."/>
            <person name="Silva C.J."/>
            <person name="Stanger-Hall K.F."/>
            <person name="Hall D.W."/>
            <person name="Schmitz R.J."/>
            <person name="Nelson D.R."/>
            <person name="Lewis S.M."/>
            <person name="Shigenobu S."/>
            <person name="Bybee S.M."/>
            <person name="Larracuente A.M."/>
            <person name="Oba Y."/>
            <person name="Weng J.K."/>
        </authorList>
    </citation>
    <scope>NUCLEOTIDE SEQUENCE [LARGE SCALE GENOMIC DNA]</scope>
    <source>
        <strain evidence="7">1611_PpyrPB1</strain>
        <tissue evidence="7">Whole body</tissue>
    </source>
</reference>
<dbReference type="Proteomes" id="UP000327044">
    <property type="component" value="Unassembled WGS sequence"/>
</dbReference>
<gene>
    <name evidence="7" type="ORF">PPYR_13783</name>
</gene>
<evidence type="ECO:0000256" key="4">
    <source>
        <dbReference type="RuleBase" id="RU004262"/>
    </source>
</evidence>
<proteinExistence type="inferred from homology"/>
<evidence type="ECO:0000259" key="6">
    <source>
        <dbReference type="Pfam" id="PF00151"/>
    </source>
</evidence>
<keyword evidence="8" id="KW-1185">Reference proteome</keyword>
<feature type="chain" id="PRO_5024294316" description="Lipase domain-containing protein" evidence="5">
    <location>
        <begin position="24"/>
        <end position="337"/>
    </location>
</feature>
<comment type="similarity">
    <text evidence="2 4">Belongs to the AB hydrolase superfamily. Lipase family.</text>
</comment>
<evidence type="ECO:0000256" key="1">
    <source>
        <dbReference type="ARBA" id="ARBA00004613"/>
    </source>
</evidence>
<dbReference type="InterPro" id="IPR000734">
    <property type="entry name" value="TAG_lipase"/>
</dbReference>
<protein>
    <recommendedName>
        <fullName evidence="6">Lipase domain-containing protein</fullName>
    </recommendedName>
</protein>
<comment type="caution">
    <text evidence="7">The sequence shown here is derived from an EMBL/GenBank/DDBJ whole genome shotgun (WGS) entry which is preliminary data.</text>
</comment>
<dbReference type="GO" id="GO:0017171">
    <property type="term" value="F:serine hydrolase activity"/>
    <property type="evidence" value="ECO:0007669"/>
    <property type="project" value="TreeGrafter"/>
</dbReference>
<dbReference type="InterPro" id="IPR029058">
    <property type="entry name" value="AB_hydrolase_fold"/>
</dbReference>
<comment type="subcellular location">
    <subcellularLocation>
        <location evidence="1">Secreted</location>
    </subcellularLocation>
</comment>
<dbReference type="GO" id="GO:0016298">
    <property type="term" value="F:lipase activity"/>
    <property type="evidence" value="ECO:0007669"/>
    <property type="project" value="InterPro"/>
</dbReference>